<dbReference type="EMBL" id="JADFUA010000001">
    <property type="protein sequence ID" value="MBE9607774.1"/>
    <property type="molecule type" value="Genomic_DNA"/>
</dbReference>
<keyword evidence="1 4" id="KW-0489">Methyltransferase</keyword>
<comment type="caution">
    <text evidence="4">The sequence shown here is derived from an EMBL/GenBank/DDBJ whole genome shotgun (WGS) entry which is preliminary data.</text>
</comment>
<sequence>MSRSNLAVSSLLEDYLRRNTLREAPALADLRHETAGHRLAKMQLAPEQGALLTLLLRLIGARRYLEVGTFTGYSSLTAALAMGEDSLVVACDASAEFTRIARQHWEKAGVAHRVELRLQDAMKSLDELLAEGRAGEFDCMFIDADKPAYPAYYERGLQLVRRGGLIILDNMLLGGRVAEPVEGESAGVRVVRQFNRDLRDDDRVECSLLPVGDGLTLLVKR</sequence>
<organism evidence="4 5">
    <name type="scientific">Chitinilyticum piscinae</name>
    <dbReference type="NCBI Taxonomy" id="2866724"/>
    <lineage>
        <taxon>Bacteria</taxon>
        <taxon>Pseudomonadati</taxon>
        <taxon>Pseudomonadota</taxon>
        <taxon>Betaproteobacteria</taxon>
        <taxon>Neisseriales</taxon>
        <taxon>Chitinibacteraceae</taxon>
        <taxon>Chitinilyticum</taxon>
    </lineage>
</organism>
<dbReference type="Pfam" id="PF01596">
    <property type="entry name" value="Methyltransf_3"/>
    <property type="match status" value="1"/>
</dbReference>
<dbReference type="InterPro" id="IPR029063">
    <property type="entry name" value="SAM-dependent_MTases_sf"/>
</dbReference>
<dbReference type="GO" id="GO:0032259">
    <property type="term" value="P:methylation"/>
    <property type="evidence" value="ECO:0007669"/>
    <property type="project" value="UniProtKB-KW"/>
</dbReference>
<dbReference type="AlphaFoldDB" id="A0A8J7K9A3"/>
<keyword evidence="2" id="KW-0808">Transferase</keyword>
<dbReference type="PANTHER" id="PTHR10509:SF14">
    <property type="entry name" value="CAFFEOYL-COA O-METHYLTRANSFERASE 3-RELATED"/>
    <property type="match status" value="1"/>
</dbReference>
<protein>
    <submittedName>
        <fullName evidence="4">Class I SAM-dependent methyltransferase</fullName>
    </submittedName>
</protein>
<proteinExistence type="predicted"/>
<evidence type="ECO:0000313" key="5">
    <source>
        <dbReference type="Proteomes" id="UP000604481"/>
    </source>
</evidence>
<dbReference type="Proteomes" id="UP000604481">
    <property type="component" value="Unassembled WGS sequence"/>
</dbReference>
<evidence type="ECO:0000256" key="3">
    <source>
        <dbReference type="ARBA" id="ARBA00022691"/>
    </source>
</evidence>
<name>A0A8J7K9A3_9NEIS</name>
<reference evidence="4 5" key="1">
    <citation type="submission" date="2020-10" db="EMBL/GenBank/DDBJ databases">
        <title>The genome sequence of Chitinilyticum litopenaei 4Y14.</title>
        <authorList>
            <person name="Liu Y."/>
        </authorList>
    </citation>
    <scope>NUCLEOTIDE SEQUENCE [LARGE SCALE GENOMIC DNA]</scope>
    <source>
        <strain evidence="4 5">4Y14</strain>
    </source>
</reference>
<dbReference type="PANTHER" id="PTHR10509">
    <property type="entry name" value="O-METHYLTRANSFERASE-RELATED"/>
    <property type="match status" value="1"/>
</dbReference>
<dbReference type="InterPro" id="IPR002935">
    <property type="entry name" value="SAM_O-MeTrfase"/>
</dbReference>
<evidence type="ECO:0000256" key="1">
    <source>
        <dbReference type="ARBA" id="ARBA00022603"/>
    </source>
</evidence>
<dbReference type="CDD" id="cd02440">
    <property type="entry name" value="AdoMet_MTases"/>
    <property type="match status" value="1"/>
</dbReference>
<dbReference type="GO" id="GO:0008171">
    <property type="term" value="F:O-methyltransferase activity"/>
    <property type="evidence" value="ECO:0007669"/>
    <property type="project" value="InterPro"/>
</dbReference>
<keyword evidence="5" id="KW-1185">Reference proteome</keyword>
<accession>A0A8J7K9A3</accession>
<gene>
    <name evidence="4" type="ORF">INR99_00270</name>
</gene>
<dbReference type="InterPro" id="IPR050362">
    <property type="entry name" value="Cation-dep_OMT"/>
</dbReference>
<dbReference type="PROSITE" id="PS51682">
    <property type="entry name" value="SAM_OMT_I"/>
    <property type="match status" value="1"/>
</dbReference>
<keyword evidence="3" id="KW-0949">S-adenosyl-L-methionine</keyword>
<dbReference type="RefSeq" id="WP_194114289.1">
    <property type="nucleotide sequence ID" value="NZ_JADFUA010000001.1"/>
</dbReference>
<dbReference type="Gene3D" id="3.40.50.150">
    <property type="entry name" value="Vaccinia Virus protein VP39"/>
    <property type="match status" value="1"/>
</dbReference>
<evidence type="ECO:0000256" key="2">
    <source>
        <dbReference type="ARBA" id="ARBA00022679"/>
    </source>
</evidence>
<evidence type="ECO:0000313" key="4">
    <source>
        <dbReference type="EMBL" id="MBE9607774.1"/>
    </source>
</evidence>
<dbReference type="GO" id="GO:0008757">
    <property type="term" value="F:S-adenosylmethionine-dependent methyltransferase activity"/>
    <property type="evidence" value="ECO:0007669"/>
    <property type="project" value="TreeGrafter"/>
</dbReference>
<dbReference type="SUPFAM" id="SSF53335">
    <property type="entry name" value="S-adenosyl-L-methionine-dependent methyltransferases"/>
    <property type="match status" value="1"/>
</dbReference>